<sequence length="231" mass="25940">MTSGVQTEGSGQGSSFDSNTQPVVTPSGQIDVDNCTDEELDRALAAAEAKRLRQKKRDRLTALLRGEDPDEQPADTSARPGKRLRESTWWKPSMSTLRYKASSWAELKVFTFEVKNRCAIDSSNTETEVDRIRYATSYLPVVNRQGSQERQKSYCHPWKMIFGPLRREVLSYAQKRGNREARTGRPEMRCGRKAKIGCSASKVVCLSQMTALSRTSCCNCFTITQLVVTRG</sequence>
<gene>
    <name evidence="2" type="ORF">BCR38DRAFT_159332</name>
</gene>
<accession>A0A1Y2E7I2</accession>
<dbReference type="AlphaFoldDB" id="A0A1Y2E7I2"/>
<feature type="region of interest" description="Disordered" evidence="1">
    <location>
        <begin position="61"/>
        <end position="84"/>
    </location>
</feature>
<evidence type="ECO:0000256" key="1">
    <source>
        <dbReference type="SAM" id="MobiDB-lite"/>
    </source>
</evidence>
<comment type="caution">
    <text evidence="2">The sequence shown here is derived from an EMBL/GenBank/DDBJ whole genome shotgun (WGS) entry which is preliminary data.</text>
</comment>
<reference evidence="2 3" key="1">
    <citation type="submission" date="2016-07" db="EMBL/GenBank/DDBJ databases">
        <title>Pervasive Adenine N6-methylation of Active Genes in Fungi.</title>
        <authorList>
            <consortium name="DOE Joint Genome Institute"/>
            <person name="Mondo S.J."/>
            <person name="Dannebaum R.O."/>
            <person name="Kuo R.C."/>
            <person name="Labutti K."/>
            <person name="Haridas S."/>
            <person name="Kuo A."/>
            <person name="Salamov A."/>
            <person name="Ahrendt S.R."/>
            <person name="Lipzen A."/>
            <person name="Sullivan W."/>
            <person name="Andreopoulos W.B."/>
            <person name="Clum A."/>
            <person name="Lindquist E."/>
            <person name="Daum C."/>
            <person name="Ramamoorthy G.K."/>
            <person name="Gryganskyi A."/>
            <person name="Culley D."/>
            <person name="Magnuson J.K."/>
            <person name="James T.Y."/>
            <person name="O'Malley M.A."/>
            <person name="Stajich J.E."/>
            <person name="Spatafora J.W."/>
            <person name="Visel A."/>
            <person name="Grigoriev I.V."/>
        </authorList>
    </citation>
    <scope>NUCLEOTIDE SEQUENCE [LARGE SCALE GENOMIC DNA]</scope>
    <source>
        <strain evidence="2 3">CBS 129021</strain>
    </source>
</reference>
<name>A0A1Y2E7I2_9PEZI</name>
<organism evidence="2 3">
    <name type="scientific">Pseudomassariella vexata</name>
    <dbReference type="NCBI Taxonomy" id="1141098"/>
    <lineage>
        <taxon>Eukaryota</taxon>
        <taxon>Fungi</taxon>
        <taxon>Dikarya</taxon>
        <taxon>Ascomycota</taxon>
        <taxon>Pezizomycotina</taxon>
        <taxon>Sordariomycetes</taxon>
        <taxon>Xylariomycetidae</taxon>
        <taxon>Amphisphaeriales</taxon>
        <taxon>Pseudomassariaceae</taxon>
        <taxon>Pseudomassariella</taxon>
    </lineage>
</organism>
<feature type="compositionally biased region" description="Polar residues" evidence="1">
    <location>
        <begin position="1"/>
        <end position="28"/>
    </location>
</feature>
<feature type="region of interest" description="Disordered" evidence="1">
    <location>
        <begin position="1"/>
        <end position="33"/>
    </location>
</feature>
<proteinExistence type="predicted"/>
<protein>
    <submittedName>
        <fullName evidence="2">Uncharacterized protein</fullName>
    </submittedName>
</protein>
<keyword evidence="3" id="KW-1185">Reference proteome</keyword>
<dbReference type="RefSeq" id="XP_040718123.1">
    <property type="nucleotide sequence ID" value="XM_040853768.1"/>
</dbReference>
<dbReference type="GeneID" id="63769980"/>
<dbReference type="EMBL" id="MCFJ01000004">
    <property type="protein sequence ID" value="ORY67499.1"/>
    <property type="molecule type" value="Genomic_DNA"/>
</dbReference>
<dbReference type="InParanoid" id="A0A1Y2E7I2"/>
<evidence type="ECO:0000313" key="2">
    <source>
        <dbReference type="EMBL" id="ORY67499.1"/>
    </source>
</evidence>
<dbReference type="Proteomes" id="UP000193689">
    <property type="component" value="Unassembled WGS sequence"/>
</dbReference>
<evidence type="ECO:0000313" key="3">
    <source>
        <dbReference type="Proteomes" id="UP000193689"/>
    </source>
</evidence>